<accession>A0ACA9RLH9</accession>
<feature type="non-terminal residue" evidence="1">
    <location>
        <position position="1"/>
    </location>
</feature>
<keyword evidence="2" id="KW-1185">Reference proteome</keyword>
<comment type="caution">
    <text evidence="1">The sequence shown here is derived from an EMBL/GenBank/DDBJ whole genome shotgun (WGS) entry which is preliminary data.</text>
</comment>
<gene>
    <name evidence="1" type="ORF">RPERSI_LOCUS20784</name>
</gene>
<dbReference type="Proteomes" id="UP000789920">
    <property type="component" value="Unassembled WGS sequence"/>
</dbReference>
<reference evidence="1" key="1">
    <citation type="submission" date="2021-06" db="EMBL/GenBank/DDBJ databases">
        <authorList>
            <person name="Kallberg Y."/>
            <person name="Tangrot J."/>
            <person name="Rosling A."/>
        </authorList>
    </citation>
    <scope>NUCLEOTIDE SEQUENCE</scope>
    <source>
        <strain evidence="1">MA461A</strain>
    </source>
</reference>
<sequence>WARSFTPFQFNVSVQSIQSVESFNGIIKKALNSANTLCDIEKIINKKNEDESQYFLYSIEASELETINDYFIEDVLDEPQTTLQSLLSNMEAKNIIELGEFVYKDSIYTKLDFNIKNSPVFTALESPFNCSFQVIFNFQSVQNFNKSDCNKVDHKCISQRNRYEIAFSTAKTAINIVLETNKDAELIQLLKDFIVMNQKKHKGDMDESKENVITENYNSKEDQDTEEIILLQEHLIDQITSSNIIKLRGASHKRRLKAVTELSKGKAFNKVMNIVQEADHSETSSRQQRRCLLYKNPDIIKRNVYLLM</sequence>
<proteinExistence type="predicted"/>
<organism evidence="1 2">
    <name type="scientific">Racocetra persica</name>
    <dbReference type="NCBI Taxonomy" id="160502"/>
    <lineage>
        <taxon>Eukaryota</taxon>
        <taxon>Fungi</taxon>
        <taxon>Fungi incertae sedis</taxon>
        <taxon>Mucoromycota</taxon>
        <taxon>Glomeromycotina</taxon>
        <taxon>Glomeromycetes</taxon>
        <taxon>Diversisporales</taxon>
        <taxon>Gigasporaceae</taxon>
        <taxon>Racocetra</taxon>
    </lineage>
</organism>
<evidence type="ECO:0000313" key="2">
    <source>
        <dbReference type="Proteomes" id="UP000789920"/>
    </source>
</evidence>
<name>A0ACA9RLH9_9GLOM</name>
<evidence type="ECO:0000313" key="1">
    <source>
        <dbReference type="EMBL" id="CAG8799747.1"/>
    </source>
</evidence>
<dbReference type="EMBL" id="CAJVQC010059397">
    <property type="protein sequence ID" value="CAG8799747.1"/>
    <property type="molecule type" value="Genomic_DNA"/>
</dbReference>
<protein>
    <submittedName>
        <fullName evidence="1">8116_t:CDS:1</fullName>
    </submittedName>
</protein>